<comment type="similarity">
    <text evidence="1 9">Belongs to the pyruvate:ferredoxin/flavodoxin oxidoreductase family.</text>
</comment>
<evidence type="ECO:0000256" key="8">
    <source>
        <dbReference type="ARBA" id="ARBA00023014"/>
    </source>
</evidence>
<proteinExistence type="inferred from homology"/>
<dbReference type="Gene3D" id="3.40.50.970">
    <property type="match status" value="2"/>
</dbReference>
<dbReference type="InterPro" id="IPR002869">
    <property type="entry name" value="Pyrv_flavodox_OxRed_cen"/>
</dbReference>
<keyword evidence="8" id="KW-0411">Iron-sulfur</keyword>
<dbReference type="InterPro" id="IPR019456">
    <property type="entry name" value="Pyrv-flavodox_OxRtase_EKR"/>
</dbReference>
<dbReference type="PROSITE" id="PS00198">
    <property type="entry name" value="4FE4S_FER_1"/>
    <property type="match status" value="2"/>
</dbReference>
<keyword evidence="6 9" id="KW-0560">Oxidoreductase</keyword>
<dbReference type="InterPro" id="IPR011766">
    <property type="entry name" value="TPP_enzyme_TPP-bd"/>
</dbReference>
<dbReference type="SMART" id="SM00890">
    <property type="entry name" value="EKR"/>
    <property type="match status" value="1"/>
</dbReference>
<name>A0ABM7WAA1_9BACT</name>
<evidence type="ECO:0000256" key="7">
    <source>
        <dbReference type="ARBA" id="ARBA00023004"/>
    </source>
</evidence>
<keyword evidence="7" id="KW-0408">Iron</keyword>
<dbReference type="InterPro" id="IPR050722">
    <property type="entry name" value="Pyruvate:ferred/Flavod_OxRd"/>
</dbReference>
<dbReference type="InterPro" id="IPR037112">
    <property type="entry name" value="Pyrv-flavodox_OxR_EKR_sf"/>
</dbReference>
<dbReference type="Pfam" id="PF17147">
    <property type="entry name" value="PFOR_II"/>
    <property type="match status" value="1"/>
</dbReference>
<dbReference type="PROSITE" id="PS51379">
    <property type="entry name" value="4FE4S_FER_2"/>
    <property type="match status" value="2"/>
</dbReference>
<dbReference type="Gene3D" id="4.10.780.10">
    <property type="entry name" value="Pyruvate-flavodoxin oxidoreductase, EKR domain"/>
    <property type="match status" value="1"/>
</dbReference>
<keyword evidence="2 9" id="KW-0813">Transport</keyword>
<dbReference type="CDD" id="cd07034">
    <property type="entry name" value="TPP_PYR_PFOR_IOR-alpha_like"/>
    <property type="match status" value="1"/>
</dbReference>
<keyword evidence="4" id="KW-0479">Metal-binding</keyword>
<evidence type="ECO:0000256" key="5">
    <source>
        <dbReference type="ARBA" id="ARBA00022982"/>
    </source>
</evidence>
<dbReference type="Pfam" id="PF01855">
    <property type="entry name" value="POR_N"/>
    <property type="match status" value="1"/>
</dbReference>
<dbReference type="SUPFAM" id="SSF52922">
    <property type="entry name" value="TK C-terminal domain-like"/>
    <property type="match status" value="1"/>
</dbReference>
<dbReference type="EMBL" id="AP025516">
    <property type="protein sequence ID" value="BDD87895.1"/>
    <property type="molecule type" value="Genomic_DNA"/>
</dbReference>
<evidence type="ECO:0000256" key="9">
    <source>
        <dbReference type="PIRNR" id="PIRNR000159"/>
    </source>
</evidence>
<evidence type="ECO:0000259" key="10">
    <source>
        <dbReference type="PROSITE" id="PS51379"/>
    </source>
</evidence>
<dbReference type="InterPro" id="IPR002880">
    <property type="entry name" value="Pyrv_Fd/Flavodoxin_OxRdtase_N"/>
</dbReference>
<dbReference type="InterPro" id="IPR029061">
    <property type="entry name" value="THDP-binding"/>
</dbReference>
<evidence type="ECO:0000256" key="3">
    <source>
        <dbReference type="ARBA" id="ARBA00022485"/>
    </source>
</evidence>
<dbReference type="SUPFAM" id="SSF54862">
    <property type="entry name" value="4Fe-4S ferredoxins"/>
    <property type="match status" value="1"/>
</dbReference>
<dbReference type="SUPFAM" id="SSF52518">
    <property type="entry name" value="Thiamin diphosphate-binding fold (THDP-binding)"/>
    <property type="match status" value="2"/>
</dbReference>
<keyword evidence="3" id="KW-0004">4Fe-4S</keyword>
<evidence type="ECO:0000256" key="4">
    <source>
        <dbReference type="ARBA" id="ARBA00022723"/>
    </source>
</evidence>
<keyword evidence="5 9" id="KW-0249">Electron transport</keyword>
<keyword evidence="12" id="KW-1185">Reference proteome</keyword>
<dbReference type="InterPro" id="IPR019752">
    <property type="entry name" value="Pyrv/ketoisovalerate_OxRed_cat"/>
</dbReference>
<dbReference type="InterPro" id="IPR033412">
    <property type="entry name" value="PFOR_II"/>
</dbReference>
<dbReference type="InterPro" id="IPR017900">
    <property type="entry name" value="4Fe4S_Fe_S_CS"/>
</dbReference>
<organism evidence="11 12">
    <name type="scientific">Desulfofustis limnaeus</name>
    <dbReference type="NCBI Taxonomy" id="2740163"/>
    <lineage>
        <taxon>Bacteria</taxon>
        <taxon>Pseudomonadati</taxon>
        <taxon>Thermodesulfobacteriota</taxon>
        <taxon>Desulfobulbia</taxon>
        <taxon>Desulfobulbales</taxon>
        <taxon>Desulfocapsaceae</taxon>
        <taxon>Desulfofustis</taxon>
    </lineage>
</organism>
<keyword evidence="11" id="KW-0670">Pyruvate</keyword>
<dbReference type="PANTHER" id="PTHR32154:SF0">
    <property type="entry name" value="PYRUVATE-FLAVODOXIN OXIDOREDUCTASE-RELATED"/>
    <property type="match status" value="1"/>
</dbReference>
<sequence>MKGKMQTVDGNTAACHVAYGMSEVATIYPITPSSPLGEIADSWAVAGRKNIFGQTLSIKQMQSEAGAAGAVHGSLVGGAVTCTFTASQGLLLKIPNMYKIAGELLPCVFHVTARSLSAHALSIFGDQADVMATRQTGFALLVSSSVQEVMDLALVAHLATMEASVPFLHFYDGFRTSHEIQKIEVIDYADMAKLFNWDAYWAFKKRAINPERPDTRGTAQNPDIYFQGREAVNKFYLATPAIVSKCMKQVSELTGRPYHLFDYVGDPEAERVIVAMGSGCEAIEETVNALVARGEKVGAVKVRLYRPFDIDAFIAAVPATAKAVSVLDRTKEPGSVGEPLYTDVCAAYIDKGMAPPKLFAGRYGLSSKEFNPAMVKSVYDNMTTAVPKKHFVVGINDDVTNLSLDIDPGFRAEPKGNIRAKFWGLGSDGTVGANQSAIKIIGDNTEKYAQGYFAYDSKKSGGITISHLRFGDVPIKSTYLINEADFVACHNPTYVNIYDVLEGIREGGTFLLNSPWTVEEMEEHLPGDLRRTIYEKKIKFYNVDAIKLAQEVGLGGRINMIMQTCFFKLANVLPIDTAIDLLKKDIKKVFGKKGDHIVEMNINAVNNTLDNLVEIPVPQSWAKAQGGIPSQPKATDYVDKIMRPVQALKGDDLPVSIFPPDGVYPTSTARYEKRGVAVSVPEWLPEECIQCNQCSFVCPHAAIIPIVATDEELAGAPQSFTAIPAIGKDLKGYKFRIQVNTLDCQGCGNCADICPAKNKALVMKPLVTQTEQEIPNYEFSLTVPYKGGLLSRESVKGSQLYQPLLEFSGACAGCGETPYVKVLTQLFGERMTIANATGCSSIWGGSAPSSPYCANAEGHGPGWASSLFEDAAEFGYGMALAYNTRRKALVTKVEQAIASEIPAELREAFSSWLTVMNDSVKSQEMSKKLKQLLQNTGGNQLLDEIARSSELFTKKSHWIVGGDGWAYDIGYSGLDHVMAQSEDINILVMDTEVYSNTGGQSSKATQTGAVAKYSASGKKISKKDLARMIMTYGHAYVASVSMGANKQQMMKAMVEAENYPGPSLIIGYAPCIAHGIRAGMGKSQREAKLAVDSGFWSMFRYNPALKDQGKNPFILDSKEPDGSLQEFLSNEVRFAALEKSHPEESKRLRAKIEEEVNSRYQLLKGMADQGVGV</sequence>
<dbReference type="SUPFAM" id="SSF53323">
    <property type="entry name" value="Pyruvate-ferredoxin oxidoreductase, PFOR, domain III"/>
    <property type="match status" value="1"/>
</dbReference>
<feature type="domain" description="4Fe-4S ferredoxin-type" evidence="10">
    <location>
        <begin position="735"/>
        <end position="766"/>
    </location>
</feature>
<dbReference type="CDD" id="cd03377">
    <property type="entry name" value="TPP_PFOR_PNO"/>
    <property type="match status" value="1"/>
</dbReference>
<reference evidence="11 12" key="1">
    <citation type="submission" date="2022-01" db="EMBL/GenBank/DDBJ databases">
        <title>Desulfofustis limnae sp. nov., a novel mesophilic sulfate-reducing bacterium isolated from marsh soil.</title>
        <authorList>
            <person name="Watanabe M."/>
            <person name="Takahashi A."/>
            <person name="Kojima H."/>
            <person name="Fukui M."/>
        </authorList>
    </citation>
    <scope>NUCLEOTIDE SEQUENCE [LARGE SCALE GENOMIC DNA]</scope>
    <source>
        <strain evidence="11 12">PPLL</strain>
    </source>
</reference>
<evidence type="ECO:0000256" key="1">
    <source>
        <dbReference type="ARBA" id="ARBA00009032"/>
    </source>
</evidence>
<dbReference type="NCBIfam" id="TIGR02176">
    <property type="entry name" value="pyruv_ox_red"/>
    <property type="match status" value="1"/>
</dbReference>
<dbReference type="Pfam" id="PF01558">
    <property type="entry name" value="POR"/>
    <property type="match status" value="1"/>
</dbReference>
<evidence type="ECO:0000313" key="11">
    <source>
        <dbReference type="EMBL" id="BDD87895.1"/>
    </source>
</evidence>
<dbReference type="Pfam" id="PF02775">
    <property type="entry name" value="TPP_enzyme_C"/>
    <property type="match status" value="1"/>
</dbReference>
<dbReference type="RefSeq" id="WP_284151297.1">
    <property type="nucleotide sequence ID" value="NZ_AP025516.1"/>
</dbReference>
<gene>
    <name evidence="11" type="primary">poR</name>
    <name evidence="11" type="ORF">DPPLL_22600</name>
</gene>
<dbReference type="Proteomes" id="UP000830055">
    <property type="component" value="Chromosome"/>
</dbReference>
<dbReference type="PANTHER" id="PTHR32154">
    <property type="entry name" value="PYRUVATE-FLAVODOXIN OXIDOREDUCTASE-RELATED"/>
    <property type="match status" value="1"/>
</dbReference>
<dbReference type="EC" id="1.2.7.1" evidence="9"/>
<evidence type="ECO:0000256" key="6">
    <source>
        <dbReference type="ARBA" id="ARBA00023002"/>
    </source>
</evidence>
<dbReference type="Gene3D" id="3.40.920.10">
    <property type="entry name" value="Pyruvate-ferredoxin oxidoreductase, PFOR, domain III"/>
    <property type="match status" value="1"/>
</dbReference>
<accession>A0ABM7WAA1</accession>
<feature type="domain" description="4Fe-4S ferredoxin-type" evidence="10">
    <location>
        <begin position="679"/>
        <end position="709"/>
    </location>
</feature>
<comment type="catalytic activity">
    <reaction evidence="9">
        <text>2 oxidized [2Fe-2S]-[ferredoxin] + pyruvate + CoA = 2 reduced [2Fe-2S]-[ferredoxin] + acetyl-CoA + CO2 + H(+)</text>
        <dbReference type="Rhea" id="RHEA:12765"/>
        <dbReference type="Rhea" id="RHEA-COMP:10000"/>
        <dbReference type="Rhea" id="RHEA-COMP:10001"/>
        <dbReference type="ChEBI" id="CHEBI:15361"/>
        <dbReference type="ChEBI" id="CHEBI:15378"/>
        <dbReference type="ChEBI" id="CHEBI:16526"/>
        <dbReference type="ChEBI" id="CHEBI:33737"/>
        <dbReference type="ChEBI" id="CHEBI:33738"/>
        <dbReference type="ChEBI" id="CHEBI:57287"/>
        <dbReference type="ChEBI" id="CHEBI:57288"/>
        <dbReference type="EC" id="1.2.7.1"/>
    </reaction>
</comment>
<evidence type="ECO:0000313" key="12">
    <source>
        <dbReference type="Proteomes" id="UP000830055"/>
    </source>
</evidence>
<dbReference type="Gene3D" id="3.40.50.920">
    <property type="match status" value="1"/>
</dbReference>
<dbReference type="PIRSF" id="PIRSF000159">
    <property type="entry name" value="NifJ"/>
    <property type="match status" value="1"/>
</dbReference>
<dbReference type="Pfam" id="PF13237">
    <property type="entry name" value="Fer4_10"/>
    <property type="match status" value="1"/>
</dbReference>
<protein>
    <recommendedName>
        <fullName evidence="9">Pyruvate:ferredoxin oxidoreductase</fullName>
        <ecNumber evidence="9">1.2.7.1</ecNumber>
    </recommendedName>
    <alternativeName>
        <fullName evidence="9">Pyruvate synthase</fullName>
    </alternativeName>
</protein>
<dbReference type="Gene3D" id="3.30.70.20">
    <property type="match status" value="1"/>
</dbReference>
<dbReference type="InterPro" id="IPR011895">
    <property type="entry name" value="Pyrv_flavodox_OxRed"/>
</dbReference>
<evidence type="ECO:0000256" key="2">
    <source>
        <dbReference type="ARBA" id="ARBA00022448"/>
    </source>
</evidence>
<dbReference type="Pfam" id="PF10371">
    <property type="entry name" value="EKR"/>
    <property type="match status" value="1"/>
</dbReference>
<dbReference type="InterPro" id="IPR017896">
    <property type="entry name" value="4Fe4S_Fe-S-bd"/>
</dbReference>
<dbReference type="InterPro" id="IPR009014">
    <property type="entry name" value="Transketo_C/PFOR_II"/>
</dbReference>